<dbReference type="EMBL" id="FMVF01000013">
    <property type="protein sequence ID" value="SCY85470.1"/>
    <property type="molecule type" value="Genomic_DNA"/>
</dbReference>
<feature type="transmembrane region" description="Helical" evidence="5">
    <location>
        <begin position="401"/>
        <end position="420"/>
    </location>
</feature>
<feature type="transmembrane region" description="Helical" evidence="5">
    <location>
        <begin position="113"/>
        <end position="130"/>
    </location>
</feature>
<feature type="transmembrane region" description="Helical" evidence="5">
    <location>
        <begin position="214"/>
        <end position="231"/>
    </location>
</feature>
<evidence type="ECO:0000256" key="2">
    <source>
        <dbReference type="ARBA" id="ARBA00022692"/>
    </source>
</evidence>
<feature type="domain" description="O-antigen ligase-related" evidence="6">
    <location>
        <begin position="198"/>
        <end position="364"/>
    </location>
</feature>
<keyword evidence="3 5" id="KW-1133">Transmembrane helix</keyword>
<keyword evidence="4 5" id="KW-0472">Membrane</keyword>
<keyword evidence="8" id="KW-1185">Reference proteome</keyword>
<dbReference type="PANTHER" id="PTHR37422">
    <property type="entry name" value="TEICHURONIC ACID BIOSYNTHESIS PROTEIN TUAE"/>
    <property type="match status" value="1"/>
</dbReference>
<keyword evidence="7" id="KW-0436">Ligase</keyword>
<dbReference type="Proteomes" id="UP000199354">
    <property type="component" value="Unassembled WGS sequence"/>
</dbReference>
<sequence>MTISEKNHSTILNGLLLTIATLMVFRIPCTVAIIVFSVYGLSQFKRIDWNNEAKWILLGVSAPFLLHVLFLWNDSSVANSIKATEKYLSLLFLPVFIIGNYRYIDFEGILKKYLVGFALVLLAMLVRYIVVFPEQFNKYMQGIHIWEMGYTFAKSFSNHAPAINMHVAFAVVSTFYFALRAFMETPRKIGQGILFLVTFVVLFFFLLYINTRLALVNALVGIGLVLAYRMRKDRLKQTALFGFIMAVVVGCGIAFFVHKNPYMIKKYTKESFAHMDKIGRLDEIDNARAVAYNSLVTRLTIWKTTLELGAKKPIVGYGSDNSKDRLFQYYYDTEQYFLSQAKLPVHNQFLDFFLKFGIVGVLALLLYFWNLFRLGRRSGHVLVLVFFMIFLVSNLSDDFLIRFDGIAYSGLWISIFASHYRKTVGLKQQSTSDEIN</sequence>
<dbReference type="InterPro" id="IPR007016">
    <property type="entry name" value="O-antigen_ligase-rel_domated"/>
</dbReference>
<reference evidence="7 8" key="1">
    <citation type="submission" date="2016-10" db="EMBL/GenBank/DDBJ databases">
        <authorList>
            <person name="de Groot N.N."/>
        </authorList>
    </citation>
    <scope>NUCLEOTIDE SEQUENCE [LARGE SCALE GENOMIC DNA]</scope>
    <source>
        <strain evidence="7 8">CGMCC 1.7031</strain>
    </source>
</reference>
<evidence type="ECO:0000313" key="7">
    <source>
        <dbReference type="EMBL" id="SCY85470.1"/>
    </source>
</evidence>
<keyword evidence="2 5" id="KW-0812">Transmembrane</keyword>
<dbReference type="AlphaFoldDB" id="A0A1G5JBY9"/>
<feature type="transmembrane region" description="Helical" evidence="5">
    <location>
        <begin position="163"/>
        <end position="182"/>
    </location>
</feature>
<comment type="subcellular location">
    <subcellularLocation>
        <location evidence="1">Membrane</location>
        <topology evidence="1">Multi-pass membrane protein</topology>
    </subcellularLocation>
</comment>
<feature type="transmembrane region" description="Helical" evidence="5">
    <location>
        <begin position="379"/>
        <end position="395"/>
    </location>
</feature>
<dbReference type="PANTHER" id="PTHR37422:SF17">
    <property type="entry name" value="O-ANTIGEN LIGASE"/>
    <property type="match status" value="1"/>
</dbReference>
<evidence type="ECO:0000256" key="1">
    <source>
        <dbReference type="ARBA" id="ARBA00004141"/>
    </source>
</evidence>
<dbReference type="OrthoDB" id="1143110at2"/>
<evidence type="ECO:0000256" key="3">
    <source>
        <dbReference type="ARBA" id="ARBA00022989"/>
    </source>
</evidence>
<proteinExistence type="predicted"/>
<feature type="transmembrane region" description="Helical" evidence="5">
    <location>
        <begin position="87"/>
        <end position="104"/>
    </location>
</feature>
<dbReference type="STRING" id="490189.SAMN02927903_02606"/>
<feature type="transmembrane region" description="Helical" evidence="5">
    <location>
        <begin position="189"/>
        <end position="208"/>
    </location>
</feature>
<name>A0A1G5JBY9_9FLAO</name>
<evidence type="ECO:0000259" key="6">
    <source>
        <dbReference type="Pfam" id="PF04932"/>
    </source>
</evidence>
<dbReference type="GO" id="GO:0016874">
    <property type="term" value="F:ligase activity"/>
    <property type="evidence" value="ECO:0007669"/>
    <property type="project" value="UniProtKB-KW"/>
</dbReference>
<protein>
    <submittedName>
        <fullName evidence="7">O-Antigen ligase</fullName>
    </submittedName>
</protein>
<organism evidence="7 8">
    <name type="scientific">Flavobacterium caeni</name>
    <dbReference type="NCBI Taxonomy" id="490189"/>
    <lineage>
        <taxon>Bacteria</taxon>
        <taxon>Pseudomonadati</taxon>
        <taxon>Bacteroidota</taxon>
        <taxon>Flavobacteriia</taxon>
        <taxon>Flavobacteriales</taxon>
        <taxon>Flavobacteriaceae</taxon>
        <taxon>Flavobacterium</taxon>
    </lineage>
</organism>
<dbReference type="InterPro" id="IPR051533">
    <property type="entry name" value="WaaL-like"/>
</dbReference>
<gene>
    <name evidence="7" type="ORF">SAMN02927903_02606</name>
</gene>
<feature type="transmembrane region" description="Helical" evidence="5">
    <location>
        <begin position="352"/>
        <end position="372"/>
    </location>
</feature>
<feature type="transmembrane region" description="Helical" evidence="5">
    <location>
        <begin position="238"/>
        <end position="257"/>
    </location>
</feature>
<evidence type="ECO:0000313" key="8">
    <source>
        <dbReference type="Proteomes" id="UP000199354"/>
    </source>
</evidence>
<dbReference type="GO" id="GO:0016020">
    <property type="term" value="C:membrane"/>
    <property type="evidence" value="ECO:0007669"/>
    <property type="project" value="UniProtKB-SubCell"/>
</dbReference>
<feature type="transmembrane region" description="Helical" evidence="5">
    <location>
        <begin position="53"/>
        <end position="72"/>
    </location>
</feature>
<accession>A0A1G5JBY9</accession>
<dbReference type="Pfam" id="PF04932">
    <property type="entry name" value="Wzy_C"/>
    <property type="match status" value="1"/>
</dbReference>
<evidence type="ECO:0000256" key="4">
    <source>
        <dbReference type="ARBA" id="ARBA00023136"/>
    </source>
</evidence>
<feature type="transmembrane region" description="Helical" evidence="5">
    <location>
        <begin position="15"/>
        <end position="41"/>
    </location>
</feature>
<evidence type="ECO:0000256" key="5">
    <source>
        <dbReference type="SAM" id="Phobius"/>
    </source>
</evidence>